<dbReference type="Proteomes" id="UP000033722">
    <property type="component" value="Unassembled WGS sequence"/>
</dbReference>
<sequence>MLCSLQINTNLYPGARSSRKGMALSEINRMSMQFYAVSQYLYKTAE</sequence>
<dbReference type="EMBL" id="LAOD01000022">
    <property type="protein sequence ID" value="KJV85704.1"/>
    <property type="molecule type" value="Genomic_DNA"/>
</dbReference>
<reference evidence="1 2" key="1">
    <citation type="submission" date="2015-01" db="EMBL/GenBank/DDBJ databases">
        <title>Genome Sequencing of Rickettsiales.</title>
        <authorList>
            <person name="Daugherty S.C."/>
            <person name="Su Q."/>
            <person name="Abolude K."/>
            <person name="Beier-Sexton M."/>
            <person name="Carlyon J.A."/>
            <person name="Carter R."/>
            <person name="Day N.P."/>
            <person name="Dumler S.J."/>
            <person name="Dyachenko V."/>
            <person name="Godinez A."/>
            <person name="Kurtti T.J."/>
            <person name="Lichay M."/>
            <person name="Mullins K.E."/>
            <person name="Ott S."/>
            <person name="Pappas-Brown V."/>
            <person name="Paris D.H."/>
            <person name="Patel P."/>
            <person name="Richards A.L."/>
            <person name="Sadzewicz L."/>
            <person name="Sears K."/>
            <person name="Seidman D."/>
            <person name="Sengamalay N."/>
            <person name="Stenos J."/>
            <person name="Tallon L.J."/>
            <person name="Vincent G."/>
            <person name="Fraser C.M."/>
            <person name="Munderloh U."/>
            <person name="Dunning-Hotopp J.C."/>
        </authorList>
    </citation>
    <scope>NUCLEOTIDE SEQUENCE [LARGE SCALE GENOMIC DNA]</scope>
    <source>
        <strain evidence="1 2">CRT53-1</strain>
    </source>
</reference>
<organism evidence="1 2">
    <name type="scientific">Anaplasma phagocytophilum str. CRT53-1</name>
    <dbReference type="NCBI Taxonomy" id="1359157"/>
    <lineage>
        <taxon>Bacteria</taxon>
        <taxon>Pseudomonadati</taxon>
        <taxon>Pseudomonadota</taxon>
        <taxon>Alphaproteobacteria</taxon>
        <taxon>Rickettsiales</taxon>
        <taxon>Anaplasmataceae</taxon>
        <taxon>Anaplasma</taxon>
        <taxon>phagocytophilum group</taxon>
    </lineage>
</organism>
<protein>
    <submittedName>
        <fullName evidence="1">Uncharacterized protein</fullName>
    </submittedName>
</protein>
<proteinExistence type="predicted"/>
<gene>
    <name evidence="1" type="ORF">APHCRT_0977</name>
</gene>
<dbReference type="AlphaFoldDB" id="A0A0F3Q2N3"/>
<evidence type="ECO:0000313" key="2">
    <source>
        <dbReference type="Proteomes" id="UP000033722"/>
    </source>
</evidence>
<evidence type="ECO:0000313" key="1">
    <source>
        <dbReference type="EMBL" id="KJV85704.1"/>
    </source>
</evidence>
<name>A0A0F3Q2N3_ANAPH</name>
<accession>A0A0F3Q2N3</accession>
<comment type="caution">
    <text evidence="1">The sequence shown here is derived from an EMBL/GenBank/DDBJ whole genome shotgun (WGS) entry which is preliminary data.</text>
</comment>